<comment type="similarity">
    <text evidence="2 6">Belongs to the transposase mutator family.</text>
</comment>
<keyword evidence="4 6" id="KW-0238">DNA-binding</keyword>
<dbReference type="PATRIC" id="fig|1618429.3.peg.331"/>
<dbReference type="AlphaFoldDB" id="A0A0G0WP97"/>
<evidence type="ECO:0000313" key="8">
    <source>
        <dbReference type="Proteomes" id="UP000034753"/>
    </source>
</evidence>
<name>A0A0G0WP97_9BACT</name>
<comment type="function">
    <text evidence="1 6">Required for the transposition of the insertion element.</text>
</comment>
<evidence type="ECO:0000256" key="6">
    <source>
        <dbReference type="RuleBase" id="RU365089"/>
    </source>
</evidence>
<feature type="non-terminal residue" evidence="7">
    <location>
        <position position="1"/>
    </location>
</feature>
<keyword evidence="6" id="KW-0814">Transposable element</keyword>
<reference evidence="7 8" key="1">
    <citation type="journal article" date="2015" name="Nature">
        <title>rRNA introns, odd ribosomes, and small enigmatic genomes across a large radiation of phyla.</title>
        <authorList>
            <person name="Brown C.T."/>
            <person name="Hug L.A."/>
            <person name="Thomas B.C."/>
            <person name="Sharon I."/>
            <person name="Castelle C.J."/>
            <person name="Singh A."/>
            <person name="Wilkins M.J."/>
            <person name="Williams K.H."/>
            <person name="Banfield J.F."/>
        </authorList>
    </citation>
    <scope>NUCLEOTIDE SEQUENCE [LARGE SCALE GENOMIC DNA]</scope>
</reference>
<dbReference type="PANTHER" id="PTHR33217:SF8">
    <property type="entry name" value="MUTATOR FAMILY TRANSPOSASE"/>
    <property type="match status" value="1"/>
</dbReference>
<evidence type="ECO:0000256" key="5">
    <source>
        <dbReference type="ARBA" id="ARBA00023172"/>
    </source>
</evidence>
<dbReference type="PANTHER" id="PTHR33217">
    <property type="entry name" value="TRANSPOSASE FOR INSERTION SEQUENCE ELEMENT IS1081"/>
    <property type="match status" value="1"/>
</dbReference>
<comment type="caution">
    <text evidence="7">The sequence shown here is derived from an EMBL/GenBank/DDBJ whole genome shotgun (WGS) entry which is preliminary data.</text>
</comment>
<dbReference type="InterPro" id="IPR001207">
    <property type="entry name" value="Transposase_mutator"/>
</dbReference>
<evidence type="ECO:0000256" key="2">
    <source>
        <dbReference type="ARBA" id="ARBA00010961"/>
    </source>
</evidence>
<proteinExistence type="inferred from homology"/>
<organism evidence="7 8">
    <name type="scientific">Candidatus Daviesbacteria bacterium GW2011_GWB1_41_5</name>
    <dbReference type="NCBI Taxonomy" id="1618429"/>
    <lineage>
        <taxon>Bacteria</taxon>
        <taxon>Candidatus Daviesiibacteriota</taxon>
    </lineage>
</organism>
<evidence type="ECO:0000313" key="7">
    <source>
        <dbReference type="EMBL" id="KKS13927.1"/>
    </source>
</evidence>
<keyword evidence="3 6" id="KW-0815">Transposition</keyword>
<protein>
    <recommendedName>
        <fullName evidence="6">Mutator family transposase</fullName>
    </recommendedName>
</protein>
<dbReference type="Pfam" id="PF00872">
    <property type="entry name" value="Transposase_mut"/>
    <property type="match status" value="1"/>
</dbReference>
<dbReference type="EMBL" id="LCBN01000012">
    <property type="protein sequence ID" value="KKS13927.1"/>
    <property type="molecule type" value="Genomic_DNA"/>
</dbReference>
<evidence type="ECO:0000256" key="1">
    <source>
        <dbReference type="ARBA" id="ARBA00002190"/>
    </source>
</evidence>
<dbReference type="Proteomes" id="UP000034753">
    <property type="component" value="Unassembled WGS sequence"/>
</dbReference>
<gene>
    <name evidence="7" type="ORF">UU67_C0012G0001</name>
</gene>
<evidence type="ECO:0000256" key="4">
    <source>
        <dbReference type="ARBA" id="ARBA00023125"/>
    </source>
</evidence>
<keyword evidence="5 6" id="KW-0233">DNA recombination</keyword>
<dbReference type="GO" id="GO:0004803">
    <property type="term" value="F:transposase activity"/>
    <property type="evidence" value="ECO:0007669"/>
    <property type="project" value="UniProtKB-UniRule"/>
</dbReference>
<evidence type="ECO:0000256" key="3">
    <source>
        <dbReference type="ARBA" id="ARBA00022578"/>
    </source>
</evidence>
<dbReference type="GO" id="GO:0003677">
    <property type="term" value="F:DNA binding"/>
    <property type="evidence" value="ECO:0007669"/>
    <property type="project" value="UniProtKB-UniRule"/>
</dbReference>
<sequence>YAHGMSTRDIQDHLEETFGMDVSPTTISTITEKIWPLVEAWQTRNLEAVYPFVFLDAIHINLKRDGRIQNTAVYICLGISTTGHKDILGHWVGDGAEGANFWLSVVTDLKNRGVSDIFIACVDGLTGFGEAIRAVFPNTQVQRCITHQSGTHSSMWGGKTKKR</sequence>
<accession>A0A0G0WP97</accession>
<dbReference type="PROSITE" id="PS01007">
    <property type="entry name" value="TRANSPOSASE_MUTATOR"/>
    <property type="match status" value="1"/>
</dbReference>
<dbReference type="GO" id="GO:0006313">
    <property type="term" value="P:DNA transposition"/>
    <property type="evidence" value="ECO:0007669"/>
    <property type="project" value="UniProtKB-UniRule"/>
</dbReference>